<keyword evidence="1" id="KW-1133">Transmembrane helix</keyword>
<evidence type="ECO:0000256" key="1">
    <source>
        <dbReference type="SAM" id="Phobius"/>
    </source>
</evidence>
<dbReference type="RefSeq" id="WP_085867997.1">
    <property type="nucleotide sequence ID" value="NZ_FWFQ01000008.1"/>
</dbReference>
<dbReference type="EMBL" id="FWFQ01000008">
    <property type="protein sequence ID" value="SLN30326.1"/>
    <property type="molecule type" value="Genomic_DNA"/>
</dbReference>
<organism evidence="2 3">
    <name type="scientific">Pseudoruegeria aquimaris</name>
    <dbReference type="NCBI Taxonomy" id="393663"/>
    <lineage>
        <taxon>Bacteria</taxon>
        <taxon>Pseudomonadati</taxon>
        <taxon>Pseudomonadota</taxon>
        <taxon>Alphaproteobacteria</taxon>
        <taxon>Rhodobacterales</taxon>
        <taxon>Roseobacteraceae</taxon>
        <taxon>Pseudoruegeria</taxon>
    </lineage>
</organism>
<evidence type="ECO:0000313" key="2">
    <source>
        <dbReference type="EMBL" id="SLN30326.1"/>
    </source>
</evidence>
<reference evidence="2 3" key="1">
    <citation type="submission" date="2017-03" db="EMBL/GenBank/DDBJ databases">
        <authorList>
            <person name="Afonso C.L."/>
            <person name="Miller P.J."/>
            <person name="Scott M.A."/>
            <person name="Spackman E."/>
            <person name="Goraichik I."/>
            <person name="Dimitrov K.M."/>
            <person name="Suarez D.L."/>
            <person name="Swayne D.E."/>
        </authorList>
    </citation>
    <scope>NUCLEOTIDE SEQUENCE [LARGE SCALE GENOMIC DNA]</scope>
    <source>
        <strain evidence="2 3">CECT 7680</strain>
    </source>
</reference>
<keyword evidence="1" id="KW-0812">Transmembrane</keyword>
<dbReference type="Proteomes" id="UP000193409">
    <property type="component" value="Unassembled WGS sequence"/>
</dbReference>
<feature type="transmembrane region" description="Helical" evidence="1">
    <location>
        <begin position="76"/>
        <end position="94"/>
    </location>
</feature>
<keyword evidence="3" id="KW-1185">Reference proteome</keyword>
<proteinExistence type="predicted"/>
<keyword evidence="1" id="KW-0472">Membrane</keyword>
<protein>
    <submittedName>
        <fullName evidence="2">Uncharacterized protein</fullName>
    </submittedName>
</protein>
<gene>
    <name evidence="2" type="ORF">PSA7680_01447</name>
</gene>
<accession>A0A1Y5S1Q6</accession>
<dbReference type="AlphaFoldDB" id="A0A1Y5S1Q6"/>
<sequence>MQNNPYILLLGLAAALWLGAQSWRRRKLRRAMQALPTRLQRQLGPEPEYAPPATAPHSPELEAFARLHRRTAQIQTGLRGLAAIWLLFVIFLVLRKQFP</sequence>
<feature type="transmembrane region" description="Helical" evidence="1">
    <location>
        <begin position="6"/>
        <end position="23"/>
    </location>
</feature>
<dbReference type="OrthoDB" id="7871523at2"/>
<name>A0A1Y5S1Q6_9RHOB</name>
<evidence type="ECO:0000313" key="3">
    <source>
        <dbReference type="Proteomes" id="UP000193409"/>
    </source>
</evidence>